<reference evidence="3 4" key="1">
    <citation type="submission" date="2021-01" db="EMBL/GenBank/DDBJ databases">
        <title>Streptomyces acididurans sp. nov., isolated from a peat swamp forest soil.</title>
        <authorList>
            <person name="Chantavorakit T."/>
            <person name="Duangmal K."/>
        </authorList>
    </citation>
    <scope>NUCLEOTIDE SEQUENCE [LARGE SCALE GENOMIC DNA]</scope>
    <source>
        <strain evidence="3 4">KK5PA1</strain>
    </source>
</reference>
<dbReference type="InterPro" id="IPR003594">
    <property type="entry name" value="HATPase_dom"/>
</dbReference>
<keyword evidence="3" id="KW-0067">ATP-binding</keyword>
<dbReference type="InterPro" id="IPR050267">
    <property type="entry name" value="Anti-sigma-factor_SerPK"/>
</dbReference>
<keyword evidence="1" id="KW-0723">Serine/threonine-protein kinase</keyword>
<dbReference type="Proteomes" id="UP000749040">
    <property type="component" value="Unassembled WGS sequence"/>
</dbReference>
<dbReference type="InterPro" id="IPR036890">
    <property type="entry name" value="HATPase_C_sf"/>
</dbReference>
<keyword evidence="1" id="KW-0418">Kinase</keyword>
<gene>
    <name evidence="3" type="ORF">ITX44_08165</name>
</gene>
<proteinExistence type="predicted"/>
<dbReference type="PANTHER" id="PTHR35526">
    <property type="entry name" value="ANTI-SIGMA-F FACTOR RSBW-RELATED"/>
    <property type="match status" value="1"/>
</dbReference>
<dbReference type="GO" id="GO:0005524">
    <property type="term" value="F:ATP binding"/>
    <property type="evidence" value="ECO:0007669"/>
    <property type="project" value="UniProtKB-KW"/>
</dbReference>
<evidence type="ECO:0000256" key="1">
    <source>
        <dbReference type="ARBA" id="ARBA00022527"/>
    </source>
</evidence>
<keyword evidence="3" id="KW-0547">Nucleotide-binding</keyword>
<dbReference type="Pfam" id="PF13581">
    <property type="entry name" value="HATPase_c_2"/>
    <property type="match status" value="1"/>
</dbReference>
<evidence type="ECO:0000259" key="2">
    <source>
        <dbReference type="Pfam" id="PF13581"/>
    </source>
</evidence>
<organism evidence="3 4">
    <name type="scientific">Actinacidiphila acididurans</name>
    <dbReference type="NCBI Taxonomy" id="2784346"/>
    <lineage>
        <taxon>Bacteria</taxon>
        <taxon>Bacillati</taxon>
        <taxon>Actinomycetota</taxon>
        <taxon>Actinomycetes</taxon>
        <taxon>Kitasatosporales</taxon>
        <taxon>Streptomycetaceae</taxon>
        <taxon>Actinacidiphila</taxon>
    </lineage>
</organism>
<protein>
    <submittedName>
        <fullName evidence="3">ATP-binding protein</fullName>
    </submittedName>
</protein>
<name>A0ABS2TMD7_9ACTN</name>
<keyword evidence="4" id="KW-1185">Reference proteome</keyword>
<feature type="domain" description="Histidine kinase/HSP90-like ATPase" evidence="2">
    <location>
        <begin position="32"/>
        <end position="134"/>
    </location>
</feature>
<comment type="caution">
    <text evidence="3">The sequence shown here is derived from an EMBL/GenBank/DDBJ whole genome shotgun (WGS) entry which is preliminary data.</text>
</comment>
<evidence type="ECO:0000313" key="4">
    <source>
        <dbReference type="Proteomes" id="UP000749040"/>
    </source>
</evidence>
<dbReference type="PANTHER" id="PTHR35526:SF3">
    <property type="entry name" value="ANTI-SIGMA-F FACTOR RSBW"/>
    <property type="match status" value="1"/>
</dbReference>
<dbReference type="SUPFAM" id="SSF55874">
    <property type="entry name" value="ATPase domain of HSP90 chaperone/DNA topoisomerase II/histidine kinase"/>
    <property type="match status" value="1"/>
</dbReference>
<dbReference type="EMBL" id="JADKYB010000004">
    <property type="protein sequence ID" value="MBM9504509.1"/>
    <property type="molecule type" value="Genomic_DNA"/>
</dbReference>
<dbReference type="Gene3D" id="3.30.565.10">
    <property type="entry name" value="Histidine kinase-like ATPase, C-terminal domain"/>
    <property type="match status" value="1"/>
</dbReference>
<evidence type="ECO:0000313" key="3">
    <source>
        <dbReference type="EMBL" id="MBM9504509.1"/>
    </source>
</evidence>
<accession>A0ABS2TMD7</accession>
<keyword evidence="1" id="KW-0808">Transferase</keyword>
<dbReference type="RefSeq" id="WP_205356396.1">
    <property type="nucleotide sequence ID" value="NZ_JADKYB010000004.1"/>
</dbReference>
<dbReference type="CDD" id="cd16936">
    <property type="entry name" value="HATPase_RsbW-like"/>
    <property type="match status" value="1"/>
</dbReference>
<sequence length="148" mass="15126">MTAPPIIRPEAALPLPLSRPDSFSAIYPATRAAVPQARELTRALPPAVRDAAEIVVSELVTNAITHADTAAVTVTVAADDRGGAHVEVSDDDAAHLPHPVDPSADALGGRGLAIVECLCSDVHCCSDDSGKTIVADVRPNAAGAADDH</sequence>